<dbReference type="InterPro" id="IPR029055">
    <property type="entry name" value="Ntn_hydrolases_N"/>
</dbReference>
<dbReference type="EMBL" id="QKRX01000018">
    <property type="protein sequence ID" value="RAU16673.1"/>
    <property type="molecule type" value="Genomic_DNA"/>
</dbReference>
<proteinExistence type="inferred from homology"/>
<dbReference type="RefSeq" id="WP_112160449.1">
    <property type="nucleotide sequence ID" value="NZ_QKRX01000018.1"/>
</dbReference>
<protein>
    <submittedName>
        <fullName evidence="5">Choloylglycine hydrolase</fullName>
    </submittedName>
</protein>
<evidence type="ECO:0000256" key="2">
    <source>
        <dbReference type="ARBA" id="ARBA00022801"/>
    </source>
</evidence>
<feature type="domain" description="Choloylglycine hydrolase/NAAA C-terminal" evidence="4">
    <location>
        <begin position="26"/>
        <end position="319"/>
    </location>
</feature>
<evidence type="ECO:0000313" key="6">
    <source>
        <dbReference type="Proteomes" id="UP000250744"/>
    </source>
</evidence>
<comment type="similarity">
    <text evidence="1">Belongs to the peptidase C59 family.</text>
</comment>
<sequence>MKKLTTAVLSGLFAGSLALSSVTHACTRMVYLGPDDMVITGRSMDFSLDIPANIWAFPKGIERDGVVGENSVRWTSQYGSVITSSWDIATTDGMNEKGLVANLLWLVESEYPAFEKDGDLPGLAVSLWAQYALDNFASVEEAVNFFKDEPFAVVSDYIPGTNKFTTVHLSLSDSSGDSAILEYIEGRLVIHHNRDYQVMTNDPPFEQQLAIKGYWENIPATLFLPGSNRAQDRFVRASYYINHIPQTSDPQVAVASVMSVVRNVSVPYGISADDQPHLSNTRWRVVSDQKNRIYYYENVLTPNAIWVDFNNMDFNENAPVKKLALSEGEIYAGEASQFFVESEPFKFMGL</sequence>
<dbReference type="SUPFAM" id="SSF56235">
    <property type="entry name" value="N-terminal nucleophile aminohydrolases (Ntn hydrolases)"/>
    <property type="match status" value="1"/>
</dbReference>
<evidence type="ECO:0000256" key="1">
    <source>
        <dbReference type="ARBA" id="ARBA00006625"/>
    </source>
</evidence>
<name>A0A364NHY7_9GAMM</name>
<keyword evidence="3" id="KW-0732">Signal</keyword>
<evidence type="ECO:0000313" key="5">
    <source>
        <dbReference type="EMBL" id="RAU16673.1"/>
    </source>
</evidence>
<organism evidence="5 6">
    <name type="scientific">Nitrincola tibetensis</name>
    <dbReference type="NCBI Taxonomy" id="2219697"/>
    <lineage>
        <taxon>Bacteria</taxon>
        <taxon>Pseudomonadati</taxon>
        <taxon>Pseudomonadota</taxon>
        <taxon>Gammaproteobacteria</taxon>
        <taxon>Oceanospirillales</taxon>
        <taxon>Oceanospirillaceae</taxon>
        <taxon>Nitrincola</taxon>
    </lineage>
</organism>
<comment type="caution">
    <text evidence="5">The sequence shown here is derived from an EMBL/GenBank/DDBJ whole genome shotgun (WGS) entry which is preliminary data.</text>
</comment>
<reference evidence="5 6" key="1">
    <citation type="submission" date="2018-06" db="EMBL/GenBank/DDBJ databases">
        <title>Nitrincola tibetense sp. nov., isolated from Lake XuguoCo on Tibetan Plateau.</title>
        <authorList>
            <person name="Xing P."/>
        </authorList>
    </citation>
    <scope>NUCLEOTIDE SEQUENCE [LARGE SCALE GENOMIC DNA]</scope>
    <source>
        <strain evidence="6">xg18</strain>
    </source>
</reference>
<gene>
    <name evidence="5" type="ORF">DN062_16750</name>
</gene>
<dbReference type="CDD" id="cd01902">
    <property type="entry name" value="Ntn_CGH"/>
    <property type="match status" value="1"/>
</dbReference>
<dbReference type="PANTHER" id="PTHR35527:SF2">
    <property type="entry name" value="HYDROLASE"/>
    <property type="match status" value="1"/>
</dbReference>
<accession>A0A364NHY7</accession>
<feature type="signal peptide" evidence="3">
    <location>
        <begin position="1"/>
        <end position="25"/>
    </location>
</feature>
<keyword evidence="6" id="KW-1185">Reference proteome</keyword>
<dbReference type="AlphaFoldDB" id="A0A364NHY7"/>
<dbReference type="InterPro" id="IPR052193">
    <property type="entry name" value="Peptidase_C59"/>
</dbReference>
<dbReference type="PANTHER" id="PTHR35527">
    <property type="entry name" value="CHOLOYLGLYCINE HYDROLASE"/>
    <property type="match status" value="1"/>
</dbReference>
<dbReference type="Gene3D" id="3.60.60.10">
    <property type="entry name" value="Penicillin V Acylase, Chain A"/>
    <property type="match status" value="1"/>
</dbReference>
<evidence type="ECO:0000256" key="3">
    <source>
        <dbReference type="SAM" id="SignalP"/>
    </source>
</evidence>
<feature type="chain" id="PRO_5016892155" evidence="3">
    <location>
        <begin position="26"/>
        <end position="350"/>
    </location>
</feature>
<dbReference type="GO" id="GO:0016787">
    <property type="term" value="F:hydrolase activity"/>
    <property type="evidence" value="ECO:0007669"/>
    <property type="project" value="UniProtKB-KW"/>
</dbReference>
<dbReference type="OrthoDB" id="1265391at2"/>
<dbReference type="Proteomes" id="UP000250744">
    <property type="component" value="Unassembled WGS sequence"/>
</dbReference>
<evidence type="ECO:0000259" key="4">
    <source>
        <dbReference type="Pfam" id="PF02275"/>
    </source>
</evidence>
<keyword evidence="2 5" id="KW-0378">Hydrolase</keyword>
<dbReference type="Pfam" id="PF02275">
    <property type="entry name" value="CBAH"/>
    <property type="match status" value="1"/>
</dbReference>
<dbReference type="InterPro" id="IPR029132">
    <property type="entry name" value="CBAH/NAAA_C"/>
</dbReference>